<feature type="compositionally biased region" description="Polar residues" evidence="1">
    <location>
        <begin position="236"/>
        <end position="252"/>
    </location>
</feature>
<dbReference type="PANTHER" id="PTHR33710:SF71">
    <property type="entry name" value="ENDONUCLEASE_EXONUCLEASE_PHOSPHATASE DOMAIN-CONTAINING PROTEIN"/>
    <property type="match status" value="1"/>
</dbReference>
<sequence>MRCSRASNARICVEIQAAHALPDSVLVDVSPGVRESFKVDYDWKHLACKFCQTFGHDEACCIMKPVIAKQVVGKVVQGNKVSNTTPSLKGKEKIAQQWQEVQKSSNTSKGKLLSDAMKPSPSTFKKGKMAEPTSSNQFAALQDSSLPELPIIVETQGGSGSGEKKQSEVETLPSVATVLQDQSEGASVTIIEGSLFVDLTPASNEISQVVSQKHAERTTSESLPEAGSNIEAKRLGSNQNKQSSQVRKSNVNGPKKGKPHRCDPIKDFFVILKMTTPQMVKSTKTLLLVPLTRGLGYPPKKGSPWIVGGDFNVVWYSNEKSGGRPIHARRLRNFNSCIEASGLQDLKACGHTLSWSNRQETRIMCRLDRVMGSQSEEPFPKTGVLSPKRLNRSKSSLEETSDLEDADGSPLPSLREHQHMMPRLLQTPNKGIRRCKECFTTPLTDLGTLRVLDLPPQRRNTTGGFIPENMS</sequence>
<reference evidence="2" key="1">
    <citation type="journal article" date="2023" name="Nat. Commun.">
        <title>Diploid and tetraploid genomes of Acorus and the evolution of monocots.</title>
        <authorList>
            <person name="Ma L."/>
            <person name="Liu K.W."/>
            <person name="Li Z."/>
            <person name="Hsiao Y.Y."/>
            <person name="Qi Y."/>
            <person name="Fu T."/>
            <person name="Tang G.D."/>
            <person name="Zhang D."/>
            <person name="Sun W.H."/>
            <person name="Liu D.K."/>
            <person name="Li Y."/>
            <person name="Chen G.Z."/>
            <person name="Liu X.D."/>
            <person name="Liao X.Y."/>
            <person name="Jiang Y.T."/>
            <person name="Yu X."/>
            <person name="Hao Y."/>
            <person name="Huang J."/>
            <person name="Zhao X.W."/>
            <person name="Ke S."/>
            <person name="Chen Y.Y."/>
            <person name="Wu W.L."/>
            <person name="Hsu J.L."/>
            <person name="Lin Y.F."/>
            <person name="Huang M.D."/>
            <person name="Li C.Y."/>
            <person name="Huang L."/>
            <person name="Wang Z.W."/>
            <person name="Zhao X."/>
            <person name="Zhong W.Y."/>
            <person name="Peng D.H."/>
            <person name="Ahmad S."/>
            <person name="Lan S."/>
            <person name="Zhang J.S."/>
            <person name="Tsai W.C."/>
            <person name="Van de Peer Y."/>
            <person name="Liu Z.J."/>
        </authorList>
    </citation>
    <scope>NUCLEOTIDE SEQUENCE</scope>
    <source>
        <strain evidence="2">CP</strain>
    </source>
</reference>
<feature type="region of interest" description="Disordered" evidence="1">
    <location>
        <begin position="208"/>
        <end position="260"/>
    </location>
</feature>
<protein>
    <recommendedName>
        <fullName evidence="4">DUF4283 domain-containing protein</fullName>
    </recommendedName>
</protein>
<feature type="compositionally biased region" description="Polar residues" evidence="1">
    <location>
        <begin position="100"/>
        <end position="109"/>
    </location>
</feature>
<dbReference type="EMBL" id="JAUJYO010000009">
    <property type="protein sequence ID" value="KAK1308426.1"/>
    <property type="molecule type" value="Genomic_DNA"/>
</dbReference>
<dbReference type="Proteomes" id="UP001180020">
    <property type="component" value="Unassembled WGS sequence"/>
</dbReference>
<comment type="caution">
    <text evidence="2">The sequence shown here is derived from an EMBL/GenBank/DDBJ whole genome shotgun (WGS) entry which is preliminary data.</text>
</comment>
<evidence type="ECO:0000313" key="3">
    <source>
        <dbReference type="Proteomes" id="UP001180020"/>
    </source>
</evidence>
<feature type="region of interest" description="Disordered" evidence="1">
    <location>
        <begin position="374"/>
        <end position="422"/>
    </location>
</feature>
<organism evidence="2 3">
    <name type="scientific">Acorus calamus</name>
    <name type="common">Sweet flag</name>
    <dbReference type="NCBI Taxonomy" id="4465"/>
    <lineage>
        <taxon>Eukaryota</taxon>
        <taxon>Viridiplantae</taxon>
        <taxon>Streptophyta</taxon>
        <taxon>Embryophyta</taxon>
        <taxon>Tracheophyta</taxon>
        <taxon>Spermatophyta</taxon>
        <taxon>Magnoliopsida</taxon>
        <taxon>Liliopsida</taxon>
        <taxon>Acoraceae</taxon>
        <taxon>Acorus</taxon>
    </lineage>
</organism>
<proteinExistence type="predicted"/>
<dbReference type="InterPro" id="IPR036691">
    <property type="entry name" value="Endo/exonu/phosph_ase_sf"/>
</dbReference>
<evidence type="ECO:0000256" key="1">
    <source>
        <dbReference type="SAM" id="MobiDB-lite"/>
    </source>
</evidence>
<gene>
    <name evidence="2" type="ORF">QJS10_CPA09g01240</name>
</gene>
<feature type="region of interest" description="Disordered" evidence="1">
    <location>
        <begin position="100"/>
        <end position="134"/>
    </location>
</feature>
<reference evidence="2" key="2">
    <citation type="submission" date="2023-06" db="EMBL/GenBank/DDBJ databases">
        <authorList>
            <person name="Ma L."/>
            <person name="Liu K.-W."/>
            <person name="Li Z."/>
            <person name="Hsiao Y.-Y."/>
            <person name="Qi Y."/>
            <person name="Fu T."/>
            <person name="Tang G."/>
            <person name="Zhang D."/>
            <person name="Sun W.-H."/>
            <person name="Liu D.-K."/>
            <person name="Li Y."/>
            <person name="Chen G.-Z."/>
            <person name="Liu X.-D."/>
            <person name="Liao X.-Y."/>
            <person name="Jiang Y.-T."/>
            <person name="Yu X."/>
            <person name="Hao Y."/>
            <person name="Huang J."/>
            <person name="Zhao X.-W."/>
            <person name="Ke S."/>
            <person name="Chen Y.-Y."/>
            <person name="Wu W.-L."/>
            <person name="Hsu J.-L."/>
            <person name="Lin Y.-F."/>
            <person name="Huang M.-D."/>
            <person name="Li C.-Y."/>
            <person name="Huang L."/>
            <person name="Wang Z.-W."/>
            <person name="Zhao X."/>
            <person name="Zhong W.-Y."/>
            <person name="Peng D.-H."/>
            <person name="Ahmad S."/>
            <person name="Lan S."/>
            <person name="Zhang J.-S."/>
            <person name="Tsai W.-C."/>
            <person name="Van De Peer Y."/>
            <person name="Liu Z.-J."/>
        </authorList>
    </citation>
    <scope>NUCLEOTIDE SEQUENCE</scope>
    <source>
        <strain evidence="2">CP</strain>
        <tissue evidence="2">Leaves</tissue>
    </source>
</reference>
<evidence type="ECO:0000313" key="2">
    <source>
        <dbReference type="EMBL" id="KAK1308426.1"/>
    </source>
</evidence>
<name>A0AAV9E4S4_ACOCL</name>
<accession>A0AAV9E4S4</accession>
<keyword evidence="3" id="KW-1185">Reference proteome</keyword>
<dbReference type="SUPFAM" id="SSF56219">
    <property type="entry name" value="DNase I-like"/>
    <property type="match status" value="1"/>
</dbReference>
<dbReference type="PANTHER" id="PTHR33710">
    <property type="entry name" value="BNAC02G09200D PROTEIN"/>
    <property type="match status" value="1"/>
</dbReference>
<evidence type="ECO:0008006" key="4">
    <source>
        <dbReference type="Google" id="ProtNLM"/>
    </source>
</evidence>
<dbReference type="AlphaFoldDB" id="A0AAV9E4S4"/>
<dbReference type="Gene3D" id="3.60.10.10">
    <property type="entry name" value="Endonuclease/exonuclease/phosphatase"/>
    <property type="match status" value="1"/>
</dbReference>